<comment type="similarity">
    <text evidence="1">Belongs to the asparaginase 1 family.</text>
</comment>
<keyword evidence="8" id="KW-1185">Reference proteome</keyword>
<dbReference type="Pfam" id="PF00710">
    <property type="entry name" value="Asparaginase"/>
    <property type="match status" value="1"/>
</dbReference>
<dbReference type="InterPro" id="IPR040919">
    <property type="entry name" value="Asparaginase_C"/>
</dbReference>
<dbReference type="EMBL" id="CP000386">
    <property type="protein sequence ID" value="ABG05656.1"/>
    <property type="molecule type" value="Genomic_DNA"/>
</dbReference>
<feature type="binding site" evidence="4">
    <location>
        <begin position="89"/>
        <end position="90"/>
    </location>
    <ligand>
        <name>substrate</name>
    </ligand>
</feature>
<dbReference type="PANTHER" id="PTHR11707:SF28">
    <property type="entry name" value="60 KDA LYSOPHOSPHOLIPASE"/>
    <property type="match status" value="1"/>
</dbReference>
<dbReference type="InterPro" id="IPR006034">
    <property type="entry name" value="Asparaginase/glutaminase-like"/>
</dbReference>
<dbReference type="PIRSF" id="PIRSF001220">
    <property type="entry name" value="L-ASNase_gatD"/>
    <property type="match status" value="1"/>
</dbReference>
<evidence type="ECO:0000256" key="3">
    <source>
        <dbReference type="PIRSR" id="PIRSR001220-1"/>
    </source>
</evidence>
<dbReference type="Gene3D" id="3.40.50.1170">
    <property type="entry name" value="L-asparaginase, N-terminal domain"/>
    <property type="match status" value="1"/>
</dbReference>
<feature type="active site" description="O-isoaspartyl threonine intermediate" evidence="3">
    <location>
        <position position="14"/>
    </location>
</feature>
<dbReference type="eggNOG" id="COG0252">
    <property type="taxonomic scope" value="Bacteria"/>
</dbReference>
<evidence type="ECO:0000313" key="7">
    <source>
        <dbReference type="EMBL" id="ABG05656.1"/>
    </source>
</evidence>
<proteinExistence type="inferred from homology"/>
<sequence>MVLSKVVVLSLGGTISSIPSSGPGVVPRLTGKDLVESVPQVAEVAEVEAESLRQMPSSDLTLEDLTEVALEVKERIDGGASGVVITQGTDSIEETAFAMDLLVQGDAPVVVTGAMRNPTLPGADGPANLLASVRVAASRAARGLGALVVMNDEIHAARFVKKTHTQSPSTFQSPSTGPIGWVSEGDVRVALRLPARHVLGMPPDGAGHSVALLKLALGEDGRLLPAVRQAGYAGLVVEAFGGGHVPSGMVGALEQLASEMPVVLASRTGSGDVLRRTYGFAGSEMDLLSRGLIWGGMLDGLKARLLLTFLLRHGKDREEIRAAFEKWYI</sequence>
<dbReference type="CDD" id="cd08964">
    <property type="entry name" value="L-asparaginase_II"/>
    <property type="match status" value="1"/>
</dbReference>
<protein>
    <submittedName>
        <fullName evidence="7">Asparaginase</fullName>
        <ecNumber evidence="7">3.5.1.1</ecNumber>
    </submittedName>
</protein>
<dbReference type="PhylomeDB" id="Q1ASH2"/>
<dbReference type="PRINTS" id="PR00139">
    <property type="entry name" value="ASNGLNASE"/>
</dbReference>
<accession>Q1ASH2</accession>
<dbReference type="PIRSF" id="PIRSF500176">
    <property type="entry name" value="L_ASNase"/>
    <property type="match status" value="1"/>
</dbReference>
<dbReference type="PANTHER" id="PTHR11707">
    <property type="entry name" value="L-ASPARAGINASE"/>
    <property type="match status" value="1"/>
</dbReference>
<dbReference type="InterPro" id="IPR004550">
    <property type="entry name" value="AsnASE_II"/>
</dbReference>
<dbReference type="InterPro" id="IPR037152">
    <property type="entry name" value="L-asparaginase_N_sf"/>
</dbReference>
<dbReference type="InterPro" id="IPR027474">
    <property type="entry name" value="L-asparaginase_N"/>
</dbReference>
<evidence type="ECO:0000259" key="6">
    <source>
        <dbReference type="Pfam" id="PF17763"/>
    </source>
</evidence>
<evidence type="ECO:0000256" key="1">
    <source>
        <dbReference type="ARBA" id="ARBA00010518"/>
    </source>
</evidence>
<dbReference type="GO" id="GO:0006528">
    <property type="term" value="P:asparagine metabolic process"/>
    <property type="evidence" value="ECO:0007669"/>
    <property type="project" value="InterPro"/>
</dbReference>
<feature type="domain" description="Asparaginase/glutaminase C-terminal" evidence="6">
    <location>
        <begin position="210"/>
        <end position="324"/>
    </location>
</feature>
<dbReference type="PROSITE" id="PS51732">
    <property type="entry name" value="ASN_GLN_ASE_3"/>
    <property type="match status" value="1"/>
</dbReference>
<dbReference type="AlphaFoldDB" id="Q1ASH2"/>
<dbReference type="SMART" id="SM00870">
    <property type="entry name" value="Asparaginase"/>
    <property type="match status" value="1"/>
</dbReference>
<gene>
    <name evidence="7" type="ordered locus">Rxyl_2741</name>
</gene>
<evidence type="ECO:0000256" key="2">
    <source>
        <dbReference type="ARBA" id="ARBA00022801"/>
    </source>
</evidence>
<dbReference type="Proteomes" id="UP000006637">
    <property type="component" value="Chromosome"/>
</dbReference>
<reference evidence="7 8" key="1">
    <citation type="submission" date="2006-06" db="EMBL/GenBank/DDBJ databases">
        <title>Complete sequence of Rubrobacter xylanophilus DSM 9941.</title>
        <authorList>
            <consortium name="US DOE Joint Genome Institute"/>
            <person name="Copeland A."/>
            <person name="Lucas S."/>
            <person name="Lapidus A."/>
            <person name="Barry K."/>
            <person name="Detter J.C."/>
            <person name="Glavina del Rio T."/>
            <person name="Hammon N."/>
            <person name="Israni S."/>
            <person name="Dalin E."/>
            <person name="Tice H."/>
            <person name="Pitluck S."/>
            <person name="Munk A.C."/>
            <person name="Brettin T."/>
            <person name="Bruce D."/>
            <person name="Han C."/>
            <person name="Tapia R."/>
            <person name="Gilna P."/>
            <person name="Schmutz J."/>
            <person name="Larimer F."/>
            <person name="Land M."/>
            <person name="Hauser L."/>
            <person name="Kyrpides N."/>
            <person name="Lykidis A."/>
            <person name="da Costa M.S."/>
            <person name="Rainey F.A."/>
            <person name="Empadinhas N."/>
            <person name="Jolivet E."/>
            <person name="Battista J.R."/>
            <person name="Richardson P."/>
        </authorList>
    </citation>
    <scope>NUCLEOTIDE SEQUENCE [LARGE SCALE GENOMIC DNA]</scope>
    <source>
        <strain evidence="8">DSM 9941 / NBRC 16129 / PRD-1</strain>
    </source>
</reference>
<dbReference type="InterPro" id="IPR027473">
    <property type="entry name" value="L-asparaginase_C"/>
</dbReference>
<feature type="binding site" evidence="4">
    <location>
        <position position="57"/>
    </location>
    <ligand>
        <name>substrate</name>
    </ligand>
</feature>
<dbReference type="SUPFAM" id="SSF53774">
    <property type="entry name" value="Glutaminase/Asparaginase"/>
    <property type="match status" value="1"/>
</dbReference>
<dbReference type="Pfam" id="PF17763">
    <property type="entry name" value="Asparaginase_C"/>
    <property type="match status" value="1"/>
</dbReference>
<dbReference type="RefSeq" id="WP_011565665.1">
    <property type="nucleotide sequence ID" value="NC_008148.1"/>
</dbReference>
<organism evidence="7 8">
    <name type="scientific">Rubrobacter xylanophilus (strain DSM 9941 / JCM 11954 / NBRC 16129 / PRD-1)</name>
    <dbReference type="NCBI Taxonomy" id="266117"/>
    <lineage>
        <taxon>Bacteria</taxon>
        <taxon>Bacillati</taxon>
        <taxon>Actinomycetota</taxon>
        <taxon>Rubrobacteria</taxon>
        <taxon>Rubrobacterales</taxon>
        <taxon>Rubrobacteraceae</taxon>
        <taxon>Rubrobacter</taxon>
    </lineage>
</organism>
<dbReference type="InterPro" id="IPR036152">
    <property type="entry name" value="Asp/glu_Ase-like_sf"/>
</dbReference>
<dbReference type="FunFam" id="3.40.50.1170:FF:000001">
    <property type="entry name" value="L-asparaginase 2"/>
    <property type="match status" value="1"/>
</dbReference>
<dbReference type="HOGENOM" id="CLU_019134_1_0_11"/>
<keyword evidence="2 7" id="KW-0378">Hydrolase</keyword>
<dbReference type="EC" id="3.5.1.1" evidence="7"/>
<dbReference type="OrthoDB" id="9788068at2"/>
<evidence type="ECO:0000256" key="4">
    <source>
        <dbReference type="PIRSR" id="PIRSR001220-2"/>
    </source>
</evidence>
<evidence type="ECO:0000259" key="5">
    <source>
        <dbReference type="Pfam" id="PF00710"/>
    </source>
</evidence>
<name>Q1ASH2_RUBXD</name>
<evidence type="ECO:0000313" key="8">
    <source>
        <dbReference type="Proteomes" id="UP000006637"/>
    </source>
</evidence>
<dbReference type="GO" id="GO:0004067">
    <property type="term" value="F:asparaginase activity"/>
    <property type="evidence" value="ECO:0007669"/>
    <property type="project" value="UniProtKB-UniRule"/>
</dbReference>
<dbReference type="Gene3D" id="3.40.50.40">
    <property type="match status" value="1"/>
</dbReference>
<dbReference type="SFLD" id="SFLDS00057">
    <property type="entry name" value="Glutaminase/Asparaginase"/>
    <property type="match status" value="1"/>
</dbReference>
<feature type="domain" description="L-asparaginase N-terminal" evidence="5">
    <location>
        <begin position="5"/>
        <end position="190"/>
    </location>
</feature>
<dbReference type="KEGG" id="rxy:Rxyl_2741"/>
<dbReference type="STRING" id="266117.Rxyl_2741"/>